<dbReference type="EMBL" id="KQ090651">
    <property type="protein sequence ID" value="KMS94937.1"/>
    <property type="molecule type" value="Genomic_DNA"/>
</dbReference>
<dbReference type="Proteomes" id="UP000035740">
    <property type="component" value="Unassembled WGS sequence"/>
</dbReference>
<gene>
    <name evidence="1" type="ORF">BVRB_013920</name>
</gene>
<dbReference type="Gramene" id="KMS94937">
    <property type="protein sequence ID" value="KMS94937"/>
    <property type="gene ID" value="BVRB_013920"/>
</dbReference>
<organism evidence="1 2">
    <name type="scientific">Beta vulgaris subsp. vulgaris</name>
    <name type="common">Beet</name>
    <dbReference type="NCBI Taxonomy" id="3555"/>
    <lineage>
        <taxon>Eukaryota</taxon>
        <taxon>Viridiplantae</taxon>
        <taxon>Streptophyta</taxon>
        <taxon>Embryophyta</taxon>
        <taxon>Tracheophyta</taxon>
        <taxon>Spermatophyta</taxon>
        <taxon>Magnoliopsida</taxon>
        <taxon>eudicotyledons</taxon>
        <taxon>Gunneridae</taxon>
        <taxon>Pentapetalae</taxon>
        <taxon>Caryophyllales</taxon>
        <taxon>Chenopodiaceae</taxon>
        <taxon>Betoideae</taxon>
        <taxon>Beta</taxon>
    </lineage>
</organism>
<dbReference type="AlphaFoldDB" id="A0A0J8B524"/>
<name>A0A0J8B524_BETVV</name>
<feature type="non-terminal residue" evidence="1">
    <location>
        <position position="1"/>
    </location>
</feature>
<keyword evidence="2" id="KW-1185">Reference proteome</keyword>
<reference evidence="1 2" key="1">
    <citation type="journal article" date="2014" name="Nature">
        <title>The genome of the recently domesticated crop plant sugar beet (Beta vulgaris).</title>
        <authorList>
            <person name="Dohm J.C."/>
            <person name="Minoche A.E."/>
            <person name="Holtgrawe D."/>
            <person name="Capella-Gutierrez S."/>
            <person name="Zakrzewski F."/>
            <person name="Tafer H."/>
            <person name="Rupp O."/>
            <person name="Sorensen T.R."/>
            <person name="Stracke R."/>
            <person name="Reinhardt R."/>
            <person name="Goesmann A."/>
            <person name="Kraft T."/>
            <person name="Schulz B."/>
            <person name="Stadler P.F."/>
            <person name="Schmidt T."/>
            <person name="Gabaldon T."/>
            <person name="Lehrach H."/>
            <person name="Weisshaar B."/>
            <person name="Himmelbauer H."/>
        </authorList>
    </citation>
    <scope>NUCLEOTIDE SEQUENCE [LARGE SCALE GENOMIC DNA]</scope>
    <source>
        <tissue evidence="1">Taproot</tissue>
    </source>
</reference>
<sequence>VYTTKRLAKCDKLRTFNTIPVSYYVPFRFHIFRIHQRS</sequence>
<accession>A0A0J8B524</accession>
<proteinExistence type="predicted"/>
<evidence type="ECO:0000313" key="2">
    <source>
        <dbReference type="Proteomes" id="UP000035740"/>
    </source>
</evidence>
<evidence type="ECO:0000313" key="1">
    <source>
        <dbReference type="EMBL" id="KMS94937.1"/>
    </source>
</evidence>
<protein>
    <submittedName>
        <fullName evidence="1">Uncharacterized protein</fullName>
    </submittedName>
</protein>